<keyword evidence="1" id="KW-1133">Transmembrane helix</keyword>
<sequence length="163" mass="17628">MIEEIGQISRVDNDHIWVETEIKTTCGSCEAQSSCGTGAVAKAFAPKKDTLILRCREPAEVGQKVKLGIPEQQLVKASALMYLIPLAVLIATALTGQWLMTSMGIENELWLVGACLLTGLASFVTLRRMFEKPGEDAYHPRLLAILPSDGSSIPIRHLPDGPG</sequence>
<evidence type="ECO:0000313" key="3">
    <source>
        <dbReference type="Proteomes" id="UP001520878"/>
    </source>
</evidence>
<accession>A0ABS8G4C1</accession>
<dbReference type="PANTHER" id="PTHR35867">
    <property type="entry name" value="PROTEIN RSEC"/>
    <property type="match status" value="1"/>
</dbReference>
<evidence type="ECO:0000313" key="2">
    <source>
        <dbReference type="EMBL" id="MCC2614700.1"/>
    </source>
</evidence>
<proteinExistence type="predicted"/>
<organism evidence="2 3">
    <name type="scientific">Fluctibacter halophilus</name>
    <dbReference type="NCBI Taxonomy" id="226011"/>
    <lineage>
        <taxon>Bacteria</taxon>
        <taxon>Pseudomonadati</taxon>
        <taxon>Pseudomonadota</taxon>
        <taxon>Gammaproteobacteria</taxon>
        <taxon>Alteromonadales</taxon>
        <taxon>Alteromonadaceae</taxon>
        <taxon>Fluctibacter</taxon>
    </lineage>
</organism>
<dbReference type="InterPro" id="IPR026268">
    <property type="entry name" value="RseC"/>
</dbReference>
<comment type="caution">
    <text evidence="2">The sequence shown here is derived from an EMBL/GenBank/DDBJ whole genome shotgun (WGS) entry which is preliminary data.</text>
</comment>
<keyword evidence="1" id="KW-0472">Membrane</keyword>
<protein>
    <submittedName>
        <fullName evidence="2">SoxR reducing system RseC family protein</fullName>
    </submittedName>
</protein>
<dbReference type="RefSeq" id="WP_229156621.1">
    <property type="nucleotide sequence ID" value="NZ_JAJEWP010000001.1"/>
</dbReference>
<evidence type="ECO:0000256" key="1">
    <source>
        <dbReference type="SAM" id="Phobius"/>
    </source>
</evidence>
<dbReference type="InterPro" id="IPR007359">
    <property type="entry name" value="SigmaE_reg_RseC_MucC"/>
</dbReference>
<gene>
    <name evidence="2" type="ORF">LJ739_00410</name>
</gene>
<feature type="transmembrane region" description="Helical" evidence="1">
    <location>
        <begin position="109"/>
        <end position="126"/>
    </location>
</feature>
<dbReference type="EMBL" id="JAJEWP010000001">
    <property type="protein sequence ID" value="MCC2614700.1"/>
    <property type="molecule type" value="Genomic_DNA"/>
</dbReference>
<dbReference type="Pfam" id="PF04246">
    <property type="entry name" value="RseC_MucC"/>
    <property type="match status" value="1"/>
</dbReference>
<dbReference type="Proteomes" id="UP001520878">
    <property type="component" value="Unassembled WGS sequence"/>
</dbReference>
<keyword evidence="1" id="KW-0812">Transmembrane</keyword>
<reference evidence="2 3" key="1">
    <citation type="submission" date="2021-10" db="EMBL/GenBank/DDBJ databases">
        <title>Draft genome of Aestuariibacter halophilus JC2043.</title>
        <authorList>
            <person name="Emsley S.A."/>
            <person name="Pfannmuller K.M."/>
            <person name="Ushijima B."/>
            <person name="Saw J.H."/>
            <person name="Videau P."/>
        </authorList>
    </citation>
    <scope>NUCLEOTIDE SEQUENCE [LARGE SCALE GENOMIC DNA]</scope>
    <source>
        <strain evidence="2 3">JC2043</strain>
    </source>
</reference>
<name>A0ABS8G4C1_9ALTE</name>
<dbReference type="PANTHER" id="PTHR35867:SF1">
    <property type="entry name" value="PROTEIN RSEC"/>
    <property type="match status" value="1"/>
</dbReference>
<keyword evidence="3" id="KW-1185">Reference proteome</keyword>
<feature type="transmembrane region" description="Helical" evidence="1">
    <location>
        <begin position="79"/>
        <end position="97"/>
    </location>
</feature>
<dbReference type="PIRSF" id="PIRSF004923">
    <property type="entry name" value="RseC"/>
    <property type="match status" value="1"/>
</dbReference>